<evidence type="ECO:0000259" key="9">
    <source>
        <dbReference type="Pfam" id="PF13193"/>
    </source>
</evidence>
<dbReference type="PANTHER" id="PTHR24095">
    <property type="entry name" value="ACETYL-COENZYME A SYNTHETASE"/>
    <property type="match status" value="1"/>
</dbReference>
<evidence type="ECO:0000256" key="4">
    <source>
        <dbReference type="ARBA" id="ARBA00022741"/>
    </source>
</evidence>
<protein>
    <recommendedName>
        <fullName evidence="2 7">Acetate--CoA ligase</fullName>
        <ecNumber evidence="2 7">6.2.1.1</ecNumber>
    </recommendedName>
</protein>
<feature type="domain" description="AMP-dependent synthetase/ligase" evidence="8">
    <location>
        <begin position="89"/>
        <end position="466"/>
    </location>
</feature>
<evidence type="ECO:0000256" key="1">
    <source>
        <dbReference type="ARBA" id="ARBA00006432"/>
    </source>
</evidence>
<dbReference type="CDD" id="cd05966">
    <property type="entry name" value="ACS"/>
    <property type="match status" value="1"/>
</dbReference>
<organism evidence="11 12">
    <name type="scientific">Alkalibacter rhizosphaerae</name>
    <dbReference type="NCBI Taxonomy" id="2815577"/>
    <lineage>
        <taxon>Bacteria</taxon>
        <taxon>Bacillati</taxon>
        <taxon>Bacillota</taxon>
        <taxon>Clostridia</taxon>
        <taxon>Eubacteriales</taxon>
        <taxon>Eubacteriaceae</taxon>
        <taxon>Alkalibacter</taxon>
    </lineage>
</organism>
<dbReference type="FunFam" id="3.40.50.12780:FF:000001">
    <property type="entry name" value="Acetyl-coenzyme A synthetase"/>
    <property type="match status" value="1"/>
</dbReference>
<keyword evidence="3 11" id="KW-0436">Ligase</keyword>
<sequence length="641" mass="72426">MRNFQEVVYMVPRKIYPPQDAFVQQANYTTEREVFDDLQFWEEQASRLDWFAPWDQVLEGEFPFVKWFVNGKINASYNCLDRHLMSWRKNKAALIFEGEPGDQKVMTYKDLHRETSKFANVLKELGVEKGDIVTIYLPVMTEAVVAMLACARIGAIHSLVFGGFAPHALAERIKDSQSKILLTADGYWRRGEVIRTKDKVDEALEECPSVETVVVVSRVANAIRMKRNRDHWYHELMNYADNHCEAEVMDSEDTLFIKYTSGATGKPKGVVHTTGGYLTGASSTHYSVLDIKEEDVYWCAGDIEWITGHSYTVYGPLSNGATVILYEGAPDFPQKDRIWEIIEKYGVSIFYTSPTAVRMFMKWGNKWFADHDISTLRLLGSVGETMNPEAWTWFYEEVGKGRCPIVDTWWQTETGSIMISPLPGMTSLKPGSVATPLPGIAAEVVDDEGRPVPRGRNGYLVIKKPWPSMIRNIYKDTQKFLDTYWSVFDGAFYTGDGAYVDEDGYYWISGRVDDVINVSGYRLGSAELESAVLMHPLASEAAAIGMNDKNKRSAVCIFVTLTEGASPSEALEQEIVERIVEEIGSFAKPERVYFTKNLPKTRGGKIMRRLLRDVAEGRELGDTSTLLDVTVIDELMIRGGK</sequence>
<evidence type="ECO:0000313" key="11">
    <source>
        <dbReference type="EMBL" id="QSX09431.1"/>
    </source>
</evidence>
<evidence type="ECO:0000259" key="8">
    <source>
        <dbReference type="Pfam" id="PF00501"/>
    </source>
</evidence>
<dbReference type="Gene3D" id="3.30.300.30">
    <property type="match status" value="1"/>
</dbReference>
<dbReference type="InterPro" id="IPR011904">
    <property type="entry name" value="Ac_CoA_lig"/>
</dbReference>
<proteinExistence type="inferred from homology"/>
<dbReference type="InterPro" id="IPR000873">
    <property type="entry name" value="AMP-dep_synth/lig_dom"/>
</dbReference>
<keyword evidence="4" id="KW-0547">Nucleotide-binding</keyword>
<dbReference type="KEGG" id="alka:J0B03_05035"/>
<evidence type="ECO:0000313" key="12">
    <source>
        <dbReference type="Proteomes" id="UP000663499"/>
    </source>
</evidence>
<evidence type="ECO:0000259" key="10">
    <source>
        <dbReference type="Pfam" id="PF16177"/>
    </source>
</evidence>
<dbReference type="NCBIfam" id="NF001208">
    <property type="entry name" value="PRK00174.1"/>
    <property type="match status" value="1"/>
</dbReference>
<dbReference type="Pfam" id="PF00501">
    <property type="entry name" value="AMP-binding"/>
    <property type="match status" value="1"/>
</dbReference>
<keyword evidence="12" id="KW-1185">Reference proteome</keyword>
<dbReference type="EC" id="6.2.1.1" evidence="2 7"/>
<dbReference type="PANTHER" id="PTHR24095:SF14">
    <property type="entry name" value="ACETYL-COENZYME A SYNTHETASE 1"/>
    <property type="match status" value="1"/>
</dbReference>
<name>A0A974XGN1_9FIRM</name>
<dbReference type="Pfam" id="PF13193">
    <property type="entry name" value="AMP-binding_C"/>
    <property type="match status" value="1"/>
</dbReference>
<dbReference type="InterPro" id="IPR025110">
    <property type="entry name" value="AMP-bd_C"/>
</dbReference>
<evidence type="ECO:0000256" key="2">
    <source>
        <dbReference type="ARBA" id="ARBA00013275"/>
    </source>
</evidence>
<evidence type="ECO:0000256" key="6">
    <source>
        <dbReference type="ARBA" id="ARBA00022990"/>
    </source>
</evidence>
<dbReference type="InterPro" id="IPR045851">
    <property type="entry name" value="AMP-bd_C_sf"/>
</dbReference>
<comment type="similarity">
    <text evidence="1">Belongs to the ATP-dependent AMP-binding enzyme family.</text>
</comment>
<dbReference type="InterPro" id="IPR042099">
    <property type="entry name" value="ANL_N_sf"/>
</dbReference>
<reference evidence="11" key="1">
    <citation type="submission" date="2021-03" db="EMBL/GenBank/DDBJ databases">
        <title>Alkalibacter marinus sp. nov., isolated from tidal flat sediment.</title>
        <authorList>
            <person name="Namirimu T."/>
            <person name="Yang J.-A."/>
            <person name="Yang S.-H."/>
            <person name="Kim Y.-J."/>
            <person name="Kwon K.K."/>
        </authorList>
    </citation>
    <scope>NUCLEOTIDE SEQUENCE</scope>
    <source>
        <strain evidence="11">ES005</strain>
    </source>
</reference>
<dbReference type="Pfam" id="PF16177">
    <property type="entry name" value="ACAS_N"/>
    <property type="match status" value="1"/>
</dbReference>
<accession>A0A974XGN1</accession>
<dbReference type="SUPFAM" id="SSF56801">
    <property type="entry name" value="Acetyl-CoA synthetase-like"/>
    <property type="match status" value="1"/>
</dbReference>
<keyword evidence="6" id="KW-0007">Acetylation</keyword>
<evidence type="ECO:0000256" key="7">
    <source>
        <dbReference type="NCBIfam" id="TIGR02188"/>
    </source>
</evidence>
<dbReference type="EMBL" id="CP071444">
    <property type="protein sequence ID" value="QSX09431.1"/>
    <property type="molecule type" value="Genomic_DNA"/>
</dbReference>
<dbReference type="InterPro" id="IPR032387">
    <property type="entry name" value="ACAS_N"/>
</dbReference>
<dbReference type="AlphaFoldDB" id="A0A974XGN1"/>
<dbReference type="GO" id="GO:0016208">
    <property type="term" value="F:AMP binding"/>
    <property type="evidence" value="ECO:0007669"/>
    <property type="project" value="InterPro"/>
</dbReference>
<dbReference type="Proteomes" id="UP000663499">
    <property type="component" value="Chromosome"/>
</dbReference>
<evidence type="ECO:0000256" key="3">
    <source>
        <dbReference type="ARBA" id="ARBA00022598"/>
    </source>
</evidence>
<dbReference type="GO" id="GO:0003987">
    <property type="term" value="F:acetate-CoA ligase activity"/>
    <property type="evidence" value="ECO:0007669"/>
    <property type="project" value="UniProtKB-UniRule"/>
</dbReference>
<gene>
    <name evidence="11" type="primary">acs</name>
    <name evidence="11" type="ORF">J0B03_05035</name>
</gene>
<keyword evidence="5" id="KW-0067">ATP-binding</keyword>
<feature type="domain" description="AMP-binding enzyme C-terminal" evidence="9">
    <location>
        <begin position="527"/>
        <end position="605"/>
    </location>
</feature>
<feature type="domain" description="Acetyl-coenzyme A synthetase N-terminal" evidence="10">
    <location>
        <begin position="37"/>
        <end position="79"/>
    </location>
</feature>
<dbReference type="Gene3D" id="3.40.50.12780">
    <property type="entry name" value="N-terminal domain of ligase-like"/>
    <property type="match status" value="1"/>
</dbReference>
<dbReference type="GO" id="GO:0005524">
    <property type="term" value="F:ATP binding"/>
    <property type="evidence" value="ECO:0007669"/>
    <property type="project" value="UniProtKB-KW"/>
</dbReference>
<evidence type="ECO:0000256" key="5">
    <source>
        <dbReference type="ARBA" id="ARBA00022840"/>
    </source>
</evidence>
<dbReference type="NCBIfam" id="TIGR02188">
    <property type="entry name" value="Ac_CoA_lig_AcsA"/>
    <property type="match status" value="1"/>
</dbReference>
<dbReference type="GO" id="GO:0019427">
    <property type="term" value="P:acetyl-CoA biosynthetic process from acetate"/>
    <property type="evidence" value="ECO:0007669"/>
    <property type="project" value="UniProtKB-UniRule"/>
</dbReference>